<protein>
    <submittedName>
        <fullName evidence="2">Stage III sporulation protein AC</fullName>
    </submittedName>
</protein>
<keyword evidence="1" id="KW-1133">Transmembrane helix</keyword>
<feature type="transmembrane region" description="Helical" evidence="1">
    <location>
        <begin position="6"/>
        <end position="24"/>
    </location>
</feature>
<evidence type="ECO:0000256" key="1">
    <source>
        <dbReference type="SAM" id="Phobius"/>
    </source>
</evidence>
<gene>
    <name evidence="2" type="primary">spoIIIAC</name>
    <name evidence="2" type="ORF">ACJDUG_06945</name>
</gene>
<dbReference type="EMBL" id="JBJHZZ010000003">
    <property type="protein sequence ID" value="MFL0246702.1"/>
    <property type="molecule type" value="Genomic_DNA"/>
</dbReference>
<dbReference type="Pfam" id="PF06686">
    <property type="entry name" value="SpoIIIAC"/>
    <property type="match status" value="1"/>
</dbReference>
<dbReference type="InterPro" id="IPR009570">
    <property type="entry name" value="Spore_III_AC"/>
</dbReference>
<evidence type="ECO:0000313" key="2">
    <source>
        <dbReference type="EMBL" id="MFL0246702.1"/>
    </source>
</evidence>
<dbReference type="RefSeq" id="WP_406764971.1">
    <property type="nucleotide sequence ID" value="NZ_JBJHZZ010000003.1"/>
</dbReference>
<organism evidence="2 3">
    <name type="scientific">Candidatus Clostridium stratigraminis</name>
    <dbReference type="NCBI Taxonomy" id="3381661"/>
    <lineage>
        <taxon>Bacteria</taxon>
        <taxon>Bacillati</taxon>
        <taxon>Bacillota</taxon>
        <taxon>Clostridia</taxon>
        <taxon>Eubacteriales</taxon>
        <taxon>Clostridiaceae</taxon>
        <taxon>Clostridium</taxon>
    </lineage>
</organism>
<accession>A0ABW8T2S0</accession>
<proteinExistence type="predicted"/>
<keyword evidence="1" id="KW-0812">Transmembrane</keyword>
<keyword evidence="1" id="KW-0472">Membrane</keyword>
<dbReference type="Proteomes" id="UP001623591">
    <property type="component" value="Unassembled WGS sequence"/>
</dbReference>
<reference evidence="2 3" key="1">
    <citation type="submission" date="2024-11" db="EMBL/GenBank/DDBJ databases">
        <authorList>
            <person name="Heng Y.C."/>
            <person name="Lim A.C.H."/>
            <person name="Lee J.K.Y."/>
            <person name="Kittelmann S."/>
        </authorList>
    </citation>
    <scope>NUCLEOTIDE SEQUENCE [LARGE SCALE GENOMIC DNA]</scope>
    <source>
        <strain evidence="2 3">WILCCON 0185</strain>
    </source>
</reference>
<dbReference type="NCBIfam" id="TIGR02848">
    <property type="entry name" value="spore_III_AC"/>
    <property type="match status" value="1"/>
</dbReference>
<keyword evidence="3" id="KW-1185">Reference proteome</keyword>
<evidence type="ECO:0000313" key="3">
    <source>
        <dbReference type="Proteomes" id="UP001623591"/>
    </source>
</evidence>
<comment type="caution">
    <text evidence="2">The sequence shown here is derived from an EMBL/GenBank/DDBJ whole genome shotgun (WGS) entry which is preliminary data.</text>
</comment>
<name>A0ABW8T2S0_9CLOT</name>
<feature type="transmembrane region" description="Helical" evidence="1">
    <location>
        <begin position="36"/>
        <end position="56"/>
    </location>
</feature>
<dbReference type="InterPro" id="IPR025664">
    <property type="entry name" value="Spore_III_AC/AD"/>
</dbReference>
<sequence>MLDISLLFKIGAFAVFVMILDKILRAAGKDDIATVTYLAGIVIMVIMVITLITQLFSSVRTMFTF</sequence>